<dbReference type="Pfam" id="PF04107">
    <property type="entry name" value="GCS2"/>
    <property type="match status" value="1"/>
</dbReference>
<name>A0A4R1BFH0_9ACTN</name>
<dbReference type="InterPro" id="IPR006336">
    <property type="entry name" value="GCS2"/>
</dbReference>
<dbReference type="EMBL" id="SKBU01000020">
    <property type="protein sequence ID" value="TCJ15883.1"/>
    <property type="molecule type" value="Genomic_DNA"/>
</dbReference>
<dbReference type="InterPro" id="IPR011793">
    <property type="entry name" value="YbdK"/>
</dbReference>
<comment type="catalytic activity">
    <reaction evidence="4 5">
        <text>L-cysteine + L-glutamate + ATP = gamma-L-glutamyl-L-cysteine + ADP + phosphate + H(+)</text>
        <dbReference type="Rhea" id="RHEA:13285"/>
        <dbReference type="ChEBI" id="CHEBI:15378"/>
        <dbReference type="ChEBI" id="CHEBI:29985"/>
        <dbReference type="ChEBI" id="CHEBI:30616"/>
        <dbReference type="ChEBI" id="CHEBI:35235"/>
        <dbReference type="ChEBI" id="CHEBI:43474"/>
        <dbReference type="ChEBI" id="CHEBI:58173"/>
        <dbReference type="ChEBI" id="CHEBI:456216"/>
        <dbReference type="EC" id="6.3.2.2"/>
    </reaction>
</comment>
<dbReference type="InterPro" id="IPR014746">
    <property type="entry name" value="Gln_synth/guanido_kin_cat_dom"/>
</dbReference>
<dbReference type="NCBIfam" id="NF010043">
    <property type="entry name" value="PRK13517.1-3"/>
    <property type="match status" value="1"/>
</dbReference>
<dbReference type="Proteomes" id="UP000295244">
    <property type="component" value="Unassembled WGS sequence"/>
</dbReference>
<proteinExistence type="inferred from homology"/>
<comment type="caution">
    <text evidence="6">The sequence shown here is derived from an EMBL/GenBank/DDBJ whole genome shotgun (WGS) entry which is preliminary data.</text>
</comment>
<dbReference type="OrthoDB" id="9769628at2"/>
<dbReference type="HAMAP" id="MF_01609">
    <property type="entry name" value="Glu_cys_ligase_2"/>
    <property type="match status" value="1"/>
</dbReference>
<dbReference type="NCBIfam" id="NF010039">
    <property type="entry name" value="PRK13515.1"/>
    <property type="match status" value="1"/>
</dbReference>
<evidence type="ECO:0000256" key="3">
    <source>
        <dbReference type="ARBA" id="ARBA00022840"/>
    </source>
</evidence>
<evidence type="ECO:0000313" key="6">
    <source>
        <dbReference type="EMBL" id="TCJ15883.1"/>
    </source>
</evidence>
<evidence type="ECO:0000256" key="1">
    <source>
        <dbReference type="ARBA" id="ARBA00022598"/>
    </source>
</evidence>
<dbReference type="PANTHER" id="PTHR36510">
    <property type="entry name" value="GLUTAMATE--CYSTEINE LIGASE 2-RELATED"/>
    <property type="match status" value="1"/>
</dbReference>
<reference evidence="6 7" key="1">
    <citation type="submission" date="2019-03" db="EMBL/GenBank/DDBJ databases">
        <title>Whole genome sequence of a novel Rubrobacter taiwanensis strain, isolated from Yellowstone National Park.</title>
        <authorList>
            <person name="Freed S."/>
            <person name="Ramaley R.F."/>
            <person name="Kyndt J.A."/>
        </authorList>
    </citation>
    <scope>NUCLEOTIDE SEQUENCE [LARGE SCALE GENOMIC DNA]</scope>
    <source>
        <strain evidence="6 7">Yellowstone</strain>
    </source>
</reference>
<organism evidence="6 7">
    <name type="scientific">Rubrobacter taiwanensis</name>
    <dbReference type="NCBI Taxonomy" id="185139"/>
    <lineage>
        <taxon>Bacteria</taxon>
        <taxon>Bacillati</taxon>
        <taxon>Actinomycetota</taxon>
        <taxon>Rubrobacteria</taxon>
        <taxon>Rubrobacterales</taxon>
        <taxon>Rubrobacteraceae</taxon>
        <taxon>Rubrobacter</taxon>
    </lineage>
</organism>
<evidence type="ECO:0000256" key="4">
    <source>
        <dbReference type="ARBA" id="ARBA00048819"/>
    </source>
</evidence>
<gene>
    <name evidence="6" type="ORF">E0L93_11535</name>
</gene>
<comment type="similarity">
    <text evidence="5">Belongs to the glutamate--cysteine ligase type 2 family. YbdK subfamily.</text>
</comment>
<dbReference type="GO" id="GO:0004357">
    <property type="term" value="F:glutamate-cysteine ligase activity"/>
    <property type="evidence" value="ECO:0007669"/>
    <property type="project" value="UniProtKB-EC"/>
</dbReference>
<evidence type="ECO:0000256" key="5">
    <source>
        <dbReference type="HAMAP-Rule" id="MF_01609"/>
    </source>
</evidence>
<keyword evidence="3 5" id="KW-0067">ATP-binding</keyword>
<dbReference type="InterPro" id="IPR050141">
    <property type="entry name" value="GCL_type2/YbdK_subfam"/>
</dbReference>
<dbReference type="NCBIfam" id="TIGR02050">
    <property type="entry name" value="gshA_cyan_rel"/>
    <property type="match status" value="1"/>
</dbReference>
<sequence>MPIEFKGSEGFTLGVEEEFQIVDASTGELVPKAEEVMSRLPEDLAEHISYELFLSVVETKTPVCASVPEVHANLRELRNRLGSWVAACGASLASAGTHPFSRYQDQEITPQQRYLDVVERLQWVARREVIMGQHIHVSVPDAHRSIEATNRLAEYAPLLLALSANSPFWHGALTGFESTRIKVFDGFPRAGLPPEFGSWEDFERYVEKMVAAGAIEDYTFCWWDVRPHAKFGTVEVRIPDAQTRLEPAVALTALIQCLVARAVREAPETVRRYDRDLTSENKWRAARYGMEAVFYDFGAQESVPAKEMARRLVDELRPLAAELGCESELCGILDIVEQGTGSRRQRRIYEESGDLLEVVADLIEGTRPALAET</sequence>
<dbReference type="GO" id="GO:0005524">
    <property type="term" value="F:ATP binding"/>
    <property type="evidence" value="ECO:0007669"/>
    <property type="project" value="UniProtKB-KW"/>
</dbReference>
<keyword evidence="7" id="KW-1185">Reference proteome</keyword>
<evidence type="ECO:0000313" key="7">
    <source>
        <dbReference type="Proteomes" id="UP000295244"/>
    </source>
</evidence>
<dbReference type="Gene3D" id="3.30.590.20">
    <property type="match status" value="1"/>
</dbReference>
<accession>A0A4R1BFH0</accession>
<dbReference type="GO" id="GO:0042398">
    <property type="term" value="P:modified amino acid biosynthetic process"/>
    <property type="evidence" value="ECO:0007669"/>
    <property type="project" value="InterPro"/>
</dbReference>
<evidence type="ECO:0000256" key="2">
    <source>
        <dbReference type="ARBA" id="ARBA00022741"/>
    </source>
</evidence>
<dbReference type="RefSeq" id="WP_132692066.1">
    <property type="nucleotide sequence ID" value="NZ_SKBU01000020.1"/>
</dbReference>
<comment type="function">
    <text evidence="5">ATP-dependent carboxylate-amine ligase which exhibits weak glutamate--cysteine ligase activity.</text>
</comment>
<dbReference type="SUPFAM" id="SSF55931">
    <property type="entry name" value="Glutamine synthetase/guanido kinase"/>
    <property type="match status" value="1"/>
</dbReference>
<protein>
    <recommendedName>
        <fullName evidence="5">Putative glutamate--cysteine ligase 2</fullName>
        <ecNumber evidence="5">6.3.2.2</ecNumber>
    </recommendedName>
    <alternativeName>
        <fullName evidence="5">Gamma-glutamylcysteine synthetase 2</fullName>
        <shortName evidence="5">GCS 2</shortName>
        <shortName evidence="5">Gamma-GCS 2</shortName>
    </alternativeName>
</protein>
<dbReference type="AlphaFoldDB" id="A0A4R1BFH0"/>
<keyword evidence="2 5" id="KW-0547">Nucleotide-binding</keyword>
<dbReference type="EC" id="6.3.2.2" evidence="5"/>
<keyword evidence="1 5" id="KW-0436">Ligase</keyword>
<dbReference type="PANTHER" id="PTHR36510:SF1">
    <property type="entry name" value="GLUTAMATE--CYSTEINE LIGASE 2-RELATED"/>
    <property type="match status" value="1"/>
</dbReference>